<comment type="caution">
    <text evidence="2">The sequence shown here is derived from an EMBL/GenBank/DDBJ whole genome shotgun (WGS) entry which is preliminary data.</text>
</comment>
<proteinExistence type="predicted"/>
<evidence type="ECO:0000313" key="3">
    <source>
        <dbReference type="Proteomes" id="UP001205603"/>
    </source>
</evidence>
<sequence length="73" mass="8854">MNKGEITYTIKVKRRTGLLWNMVFWLVFFTAVPLQLICLWLSKGLAIISDLLRELYYRAWFKQITEHYEGRRN</sequence>
<protein>
    <submittedName>
        <fullName evidence="2">Uncharacterized protein</fullName>
    </submittedName>
</protein>
<reference evidence="2 3" key="1">
    <citation type="submission" date="2022-07" db="EMBL/GenBank/DDBJ databases">
        <title>Fecal culturing of patients with breast cancer.</title>
        <authorList>
            <person name="Teng N.M.Y."/>
            <person name="Kiu R."/>
            <person name="Evans R."/>
            <person name="Baker D.J."/>
            <person name="Zenner C."/>
            <person name="Robinson S.D."/>
            <person name="Hall L.J."/>
        </authorList>
    </citation>
    <scope>NUCLEOTIDE SEQUENCE [LARGE SCALE GENOMIC DNA]</scope>
    <source>
        <strain evidence="2 3">LH1063</strain>
    </source>
</reference>
<organism evidence="2 3">
    <name type="scientific">Coprobacter tertius</name>
    <dbReference type="NCBI Taxonomy" id="2944915"/>
    <lineage>
        <taxon>Bacteria</taxon>
        <taxon>Pseudomonadati</taxon>
        <taxon>Bacteroidota</taxon>
        <taxon>Bacteroidia</taxon>
        <taxon>Bacteroidales</taxon>
        <taxon>Barnesiellaceae</taxon>
        <taxon>Coprobacter</taxon>
    </lineage>
</organism>
<dbReference type="RefSeq" id="WP_255026056.1">
    <property type="nucleotide sequence ID" value="NZ_JANDHW010000003.1"/>
</dbReference>
<accession>A0ABT1MFB0</accession>
<feature type="transmembrane region" description="Helical" evidence="1">
    <location>
        <begin position="18"/>
        <end position="42"/>
    </location>
</feature>
<dbReference type="Proteomes" id="UP001205603">
    <property type="component" value="Unassembled WGS sequence"/>
</dbReference>
<keyword evidence="1" id="KW-0472">Membrane</keyword>
<keyword evidence="1" id="KW-0812">Transmembrane</keyword>
<keyword evidence="3" id="KW-1185">Reference proteome</keyword>
<evidence type="ECO:0000313" key="2">
    <source>
        <dbReference type="EMBL" id="MCP9611327.1"/>
    </source>
</evidence>
<keyword evidence="1" id="KW-1133">Transmembrane helix</keyword>
<name>A0ABT1MFB0_9BACT</name>
<evidence type="ECO:0000256" key="1">
    <source>
        <dbReference type="SAM" id="Phobius"/>
    </source>
</evidence>
<dbReference type="EMBL" id="JANDHW010000003">
    <property type="protein sequence ID" value="MCP9611327.1"/>
    <property type="molecule type" value="Genomic_DNA"/>
</dbReference>
<gene>
    <name evidence="2" type="ORF">NMU02_04390</name>
</gene>